<name>A0A0E0BWM8_9ORYZ</name>
<reference evidence="2" key="1">
    <citation type="submission" date="2015-04" db="UniProtKB">
        <authorList>
            <consortium name="EnsemblPlants"/>
        </authorList>
    </citation>
    <scope>IDENTIFICATION</scope>
</reference>
<dbReference type="Gramene" id="OMERI01G01770.1">
    <property type="protein sequence ID" value="OMERI01G01770.1"/>
    <property type="gene ID" value="OMERI01G01770"/>
</dbReference>
<dbReference type="EnsemblPlants" id="OMERI01G01770.1">
    <property type="protein sequence ID" value="OMERI01G01770.1"/>
    <property type="gene ID" value="OMERI01G01770"/>
</dbReference>
<feature type="compositionally biased region" description="Basic and acidic residues" evidence="1">
    <location>
        <begin position="18"/>
        <end position="28"/>
    </location>
</feature>
<reference evidence="2" key="2">
    <citation type="submission" date="2018-05" db="EMBL/GenBank/DDBJ databases">
        <title>OmerRS3 (Oryza meridionalis Reference Sequence Version 3).</title>
        <authorList>
            <person name="Zhang J."/>
            <person name="Kudrna D."/>
            <person name="Lee S."/>
            <person name="Talag J."/>
            <person name="Welchert J."/>
            <person name="Wing R.A."/>
        </authorList>
    </citation>
    <scope>NUCLEOTIDE SEQUENCE [LARGE SCALE GENOMIC DNA]</scope>
    <source>
        <strain evidence="2">cv. OR44</strain>
    </source>
</reference>
<feature type="compositionally biased region" description="Polar residues" evidence="1">
    <location>
        <begin position="29"/>
        <end position="38"/>
    </location>
</feature>
<evidence type="ECO:0000313" key="2">
    <source>
        <dbReference type="EnsemblPlants" id="OMERI01G01770.1"/>
    </source>
</evidence>
<accession>A0A0E0BWM8</accession>
<evidence type="ECO:0000256" key="1">
    <source>
        <dbReference type="SAM" id="MobiDB-lite"/>
    </source>
</evidence>
<sequence length="271" mass="30174">MWDPRGSYADSAATSDKTGVKTARESKVIRSTFSNLHTLQFPRPRRPAPSLSLQSTARRRRRGGPRRCLPTAARASRRRGRTFPRSALEPSQSQRPTDNRRPVAGSRQLLQEELLEPMGRVLGCKAPFLNLQHCNFPAPRANNGLEWKWKGSGSLINLIRRRGCPEDEPLGEASPADRRLAGAIVGAGSDDSKEEEREQKATGHWPCCCHGSVPLKSRRLKVWAFVNGGHRRPLLNRDAIRGNGRRSELRERAERREDVKYGSSGGTTATA</sequence>
<protein>
    <submittedName>
        <fullName evidence="2">Uncharacterized protein</fullName>
    </submittedName>
</protein>
<organism evidence="2">
    <name type="scientific">Oryza meridionalis</name>
    <dbReference type="NCBI Taxonomy" id="40149"/>
    <lineage>
        <taxon>Eukaryota</taxon>
        <taxon>Viridiplantae</taxon>
        <taxon>Streptophyta</taxon>
        <taxon>Embryophyta</taxon>
        <taxon>Tracheophyta</taxon>
        <taxon>Spermatophyta</taxon>
        <taxon>Magnoliopsida</taxon>
        <taxon>Liliopsida</taxon>
        <taxon>Poales</taxon>
        <taxon>Poaceae</taxon>
        <taxon>BOP clade</taxon>
        <taxon>Oryzoideae</taxon>
        <taxon>Oryzeae</taxon>
        <taxon>Oryzinae</taxon>
        <taxon>Oryza</taxon>
    </lineage>
</organism>
<proteinExistence type="predicted"/>
<feature type="region of interest" description="Disordered" evidence="1">
    <location>
        <begin position="1"/>
        <end position="103"/>
    </location>
</feature>
<evidence type="ECO:0000313" key="3">
    <source>
        <dbReference type="Proteomes" id="UP000008021"/>
    </source>
</evidence>
<keyword evidence="3" id="KW-1185">Reference proteome</keyword>
<dbReference type="AlphaFoldDB" id="A0A0E0BWM8"/>
<feature type="compositionally biased region" description="Basic and acidic residues" evidence="1">
    <location>
        <begin position="245"/>
        <end position="260"/>
    </location>
</feature>
<dbReference type="Proteomes" id="UP000008021">
    <property type="component" value="Chromosome 1"/>
</dbReference>
<dbReference type="HOGENOM" id="CLU_1028103_0_0_1"/>
<feature type="region of interest" description="Disordered" evidence="1">
    <location>
        <begin position="245"/>
        <end position="271"/>
    </location>
</feature>